<dbReference type="GO" id="GO:0008146">
    <property type="term" value="F:sulfotransferase activity"/>
    <property type="evidence" value="ECO:0007669"/>
    <property type="project" value="InterPro"/>
</dbReference>
<accession>A0A8X6WP78</accession>
<proteinExistence type="inferred from homology"/>
<gene>
    <name evidence="4" type="primary">SULT1C4</name>
    <name evidence="4" type="ORF">TNIN_443381</name>
</gene>
<dbReference type="OrthoDB" id="205623at2759"/>
<dbReference type="Gene3D" id="3.40.50.300">
    <property type="entry name" value="P-loop containing nucleotide triphosphate hydrolases"/>
    <property type="match status" value="1"/>
</dbReference>
<dbReference type="PANTHER" id="PTHR11783">
    <property type="entry name" value="SULFOTRANSFERASE SULT"/>
    <property type="match status" value="1"/>
</dbReference>
<reference evidence="4" key="1">
    <citation type="submission" date="2020-08" db="EMBL/GenBank/DDBJ databases">
        <title>Multicomponent nature underlies the extraordinary mechanical properties of spider dragline silk.</title>
        <authorList>
            <person name="Kono N."/>
            <person name="Nakamura H."/>
            <person name="Mori M."/>
            <person name="Yoshida Y."/>
            <person name="Ohtoshi R."/>
            <person name="Malay A.D."/>
            <person name="Moran D.A.P."/>
            <person name="Tomita M."/>
            <person name="Numata K."/>
            <person name="Arakawa K."/>
        </authorList>
    </citation>
    <scope>NUCLEOTIDE SEQUENCE</scope>
</reference>
<dbReference type="Pfam" id="PF00685">
    <property type="entry name" value="Sulfotransfer_1"/>
    <property type="match status" value="1"/>
</dbReference>
<keyword evidence="2" id="KW-0808">Transferase</keyword>
<protein>
    <submittedName>
        <fullName evidence="4">Sulfotransferase 1C4</fullName>
    </submittedName>
</protein>
<comment type="similarity">
    <text evidence="1">Belongs to the sulfotransferase 1 family.</text>
</comment>
<evidence type="ECO:0000259" key="3">
    <source>
        <dbReference type="Pfam" id="PF00685"/>
    </source>
</evidence>
<dbReference type="SUPFAM" id="SSF52540">
    <property type="entry name" value="P-loop containing nucleoside triphosphate hydrolases"/>
    <property type="match status" value="1"/>
</dbReference>
<keyword evidence="5" id="KW-1185">Reference proteome</keyword>
<evidence type="ECO:0000313" key="4">
    <source>
        <dbReference type="EMBL" id="GFY38067.1"/>
    </source>
</evidence>
<sequence length="346" mass="40783">MLRESVSPRIFNNWKMQTENTDKAASELLESNYVDGFQFPVHFPVEAFRSALQYKPIPDDLFIVTYPKCGTTWAQEILLLLFRQGEPLLSPIEFFTATPFLDTVGAKSAEDMPRPNAIKTHLPFHLIPWSEQAKYIYIARNPKDCCVSYFHHMTNIPPYGFKGDFDQYFEFFLSGKIDYEDYFNHLIGWYEHRNDPNVLFLTYEEMKENTETSILKMASFIDEERYAQPLRKDRNKLNNVLKYSSFQCMKEAATKRMEELISIPREEILNSNLSQLAKIRLIREREEVGIKKRQGNPELFRNVRKGVIGDWKSYFSDEQNKRMDEKFTERTKGTDIESLWKTTCDS</sequence>
<evidence type="ECO:0000256" key="2">
    <source>
        <dbReference type="ARBA" id="ARBA00022679"/>
    </source>
</evidence>
<dbReference type="EMBL" id="BMAV01000633">
    <property type="protein sequence ID" value="GFY38067.1"/>
    <property type="molecule type" value="Genomic_DNA"/>
</dbReference>
<dbReference type="InterPro" id="IPR027417">
    <property type="entry name" value="P-loop_NTPase"/>
</dbReference>
<feature type="domain" description="Sulfotransferase" evidence="3">
    <location>
        <begin position="58"/>
        <end position="261"/>
    </location>
</feature>
<evidence type="ECO:0000313" key="5">
    <source>
        <dbReference type="Proteomes" id="UP000886998"/>
    </source>
</evidence>
<organism evidence="4 5">
    <name type="scientific">Trichonephila inaurata madagascariensis</name>
    <dbReference type="NCBI Taxonomy" id="2747483"/>
    <lineage>
        <taxon>Eukaryota</taxon>
        <taxon>Metazoa</taxon>
        <taxon>Ecdysozoa</taxon>
        <taxon>Arthropoda</taxon>
        <taxon>Chelicerata</taxon>
        <taxon>Arachnida</taxon>
        <taxon>Araneae</taxon>
        <taxon>Araneomorphae</taxon>
        <taxon>Entelegynae</taxon>
        <taxon>Araneoidea</taxon>
        <taxon>Nephilidae</taxon>
        <taxon>Trichonephila</taxon>
        <taxon>Trichonephila inaurata</taxon>
    </lineage>
</organism>
<comment type="caution">
    <text evidence="4">The sequence shown here is derived from an EMBL/GenBank/DDBJ whole genome shotgun (WGS) entry which is preliminary data.</text>
</comment>
<evidence type="ECO:0000256" key="1">
    <source>
        <dbReference type="ARBA" id="ARBA00005771"/>
    </source>
</evidence>
<dbReference type="InterPro" id="IPR000863">
    <property type="entry name" value="Sulfotransferase_dom"/>
</dbReference>
<name>A0A8X6WP78_9ARAC</name>
<dbReference type="Proteomes" id="UP000886998">
    <property type="component" value="Unassembled WGS sequence"/>
</dbReference>
<dbReference type="AlphaFoldDB" id="A0A8X6WP78"/>